<comment type="catalytic activity">
    <reaction evidence="5 6">
        <text>dTDP-beta-L-rhamnose + NADP(+) = dTDP-4-dehydro-beta-L-rhamnose + NADPH + H(+)</text>
        <dbReference type="Rhea" id="RHEA:21796"/>
        <dbReference type="ChEBI" id="CHEBI:15378"/>
        <dbReference type="ChEBI" id="CHEBI:57510"/>
        <dbReference type="ChEBI" id="CHEBI:57783"/>
        <dbReference type="ChEBI" id="CHEBI:58349"/>
        <dbReference type="ChEBI" id="CHEBI:62830"/>
        <dbReference type="EC" id="1.1.1.133"/>
    </reaction>
</comment>
<evidence type="ECO:0000313" key="9">
    <source>
        <dbReference type="Proteomes" id="UP000264719"/>
    </source>
</evidence>
<evidence type="ECO:0000256" key="6">
    <source>
        <dbReference type="RuleBase" id="RU364082"/>
    </source>
</evidence>
<comment type="similarity">
    <text evidence="2 6">Belongs to the dTDP-4-dehydrorhamnose reductase family.</text>
</comment>
<feature type="domain" description="RmlD-like substrate binding" evidence="7">
    <location>
        <begin position="1"/>
        <end position="283"/>
    </location>
</feature>
<dbReference type="UniPathway" id="UPA00124"/>
<accession>A0A348WBI3</accession>
<dbReference type="PANTHER" id="PTHR10491:SF4">
    <property type="entry name" value="METHIONINE ADENOSYLTRANSFERASE 2 SUBUNIT BETA"/>
    <property type="match status" value="1"/>
</dbReference>
<gene>
    <name evidence="8" type="primary">rfbD</name>
    <name evidence="8" type="ORF">DCS45_08475</name>
</gene>
<dbReference type="Proteomes" id="UP000264719">
    <property type="component" value="Unassembled WGS sequence"/>
</dbReference>
<proteinExistence type="inferred from homology"/>
<reference evidence="8 9" key="1">
    <citation type="journal article" date="2018" name="Nat. Biotechnol.">
        <title>A standardized bacterial taxonomy based on genome phylogeny substantially revises the tree of life.</title>
        <authorList>
            <person name="Parks D.H."/>
            <person name="Chuvochina M."/>
            <person name="Waite D.W."/>
            <person name="Rinke C."/>
            <person name="Skarshewski A."/>
            <person name="Chaumeil P.A."/>
            <person name="Hugenholtz P."/>
        </authorList>
    </citation>
    <scope>NUCLEOTIDE SEQUENCE [LARGE SCALE GENOMIC DNA]</scope>
    <source>
        <strain evidence="8">UBA9169</strain>
    </source>
</reference>
<dbReference type="InterPro" id="IPR029903">
    <property type="entry name" value="RmlD-like-bd"/>
</dbReference>
<name>A0A348WBI3_9RHOB</name>
<dbReference type="SUPFAM" id="SSF51735">
    <property type="entry name" value="NAD(P)-binding Rossmann-fold domains"/>
    <property type="match status" value="1"/>
</dbReference>
<dbReference type="GO" id="GO:0005829">
    <property type="term" value="C:cytosol"/>
    <property type="evidence" value="ECO:0007669"/>
    <property type="project" value="TreeGrafter"/>
</dbReference>
<dbReference type="EMBL" id="DMVW01000086">
    <property type="protein sequence ID" value="HAR51895.1"/>
    <property type="molecule type" value="Genomic_DNA"/>
</dbReference>
<protein>
    <recommendedName>
        <fullName evidence="4 6">dTDP-4-dehydrorhamnose reductase</fullName>
        <ecNumber evidence="3 6">1.1.1.133</ecNumber>
    </recommendedName>
</protein>
<evidence type="ECO:0000256" key="2">
    <source>
        <dbReference type="ARBA" id="ARBA00010944"/>
    </source>
</evidence>
<evidence type="ECO:0000256" key="1">
    <source>
        <dbReference type="ARBA" id="ARBA00004781"/>
    </source>
</evidence>
<dbReference type="Gene3D" id="3.90.25.10">
    <property type="entry name" value="UDP-galactose 4-epimerase, domain 1"/>
    <property type="match status" value="1"/>
</dbReference>
<keyword evidence="6" id="KW-0521">NADP</keyword>
<dbReference type="EC" id="1.1.1.133" evidence="3 6"/>
<dbReference type="InterPro" id="IPR036291">
    <property type="entry name" value="NAD(P)-bd_dom_sf"/>
</dbReference>
<dbReference type="GO" id="GO:0008831">
    <property type="term" value="F:dTDP-4-dehydrorhamnose reductase activity"/>
    <property type="evidence" value="ECO:0007669"/>
    <property type="project" value="UniProtKB-EC"/>
</dbReference>
<evidence type="ECO:0000259" key="7">
    <source>
        <dbReference type="Pfam" id="PF04321"/>
    </source>
</evidence>
<comment type="pathway">
    <text evidence="1 6">Carbohydrate biosynthesis; dTDP-L-rhamnose biosynthesis.</text>
</comment>
<evidence type="ECO:0000256" key="3">
    <source>
        <dbReference type="ARBA" id="ARBA00012929"/>
    </source>
</evidence>
<dbReference type="Pfam" id="PF04321">
    <property type="entry name" value="RmlD_sub_bind"/>
    <property type="match status" value="1"/>
</dbReference>
<comment type="function">
    <text evidence="6">Catalyzes the reduction of dTDP-6-deoxy-L-lyxo-4-hexulose to yield dTDP-L-rhamnose.</text>
</comment>
<dbReference type="NCBIfam" id="TIGR01214">
    <property type="entry name" value="rmlD"/>
    <property type="match status" value="1"/>
</dbReference>
<evidence type="ECO:0000256" key="5">
    <source>
        <dbReference type="ARBA" id="ARBA00048200"/>
    </source>
</evidence>
<dbReference type="CDD" id="cd05254">
    <property type="entry name" value="dTDP_HR_like_SDR_e"/>
    <property type="match status" value="1"/>
</dbReference>
<dbReference type="PANTHER" id="PTHR10491">
    <property type="entry name" value="DTDP-4-DEHYDRORHAMNOSE REDUCTASE"/>
    <property type="match status" value="1"/>
</dbReference>
<dbReference type="InterPro" id="IPR005913">
    <property type="entry name" value="dTDP_dehydrorham_reduct"/>
</dbReference>
<evidence type="ECO:0000256" key="4">
    <source>
        <dbReference type="ARBA" id="ARBA00017099"/>
    </source>
</evidence>
<organism evidence="8 9">
    <name type="scientific">Roseovarius nubinhibens</name>
    <dbReference type="NCBI Taxonomy" id="314263"/>
    <lineage>
        <taxon>Bacteria</taxon>
        <taxon>Pseudomonadati</taxon>
        <taxon>Pseudomonadota</taxon>
        <taxon>Alphaproteobacteria</taxon>
        <taxon>Rhodobacterales</taxon>
        <taxon>Roseobacteraceae</taxon>
        <taxon>Roseovarius</taxon>
    </lineage>
</organism>
<dbReference type="Gene3D" id="3.40.50.720">
    <property type="entry name" value="NAD(P)-binding Rossmann-like Domain"/>
    <property type="match status" value="1"/>
</dbReference>
<dbReference type="GO" id="GO:0019305">
    <property type="term" value="P:dTDP-rhamnose biosynthetic process"/>
    <property type="evidence" value="ECO:0007669"/>
    <property type="project" value="UniProtKB-UniPathway"/>
</dbReference>
<comment type="cofactor">
    <cofactor evidence="6">
        <name>Mg(2+)</name>
        <dbReference type="ChEBI" id="CHEBI:18420"/>
    </cofactor>
    <text evidence="6">Binds 1 Mg(2+) ion per monomer.</text>
</comment>
<keyword evidence="6" id="KW-0560">Oxidoreductase</keyword>
<sequence>MRIALLGQTGQVAREVQARAPEGWEIVALGRDAADFTNPLATLAALKRARPRAVINAVAYTAVDRAEEDEALAQQVNGATPGLLAAECAAMGVPFVHLSTDYVFAGSGVAPYAPEDATAPQNAYGRSKLAGEEAVRAAGGPHVILRTSWVFSSHGANFVKTMLRLGSERDKLTIVADQIGGPTPARAIAAACLRIAEALCEDAGQSGTYHFSGIPEVSWAEFAREIFARAGISCEVVDIPTSDYPTPAQRPLNSRLDCRATETVFGIARPDWRVGLAEVLGDLKERQR</sequence>
<evidence type="ECO:0000313" key="8">
    <source>
        <dbReference type="EMBL" id="HAR51895.1"/>
    </source>
</evidence>
<dbReference type="AlphaFoldDB" id="A0A348WBI3"/>
<dbReference type="RefSeq" id="WP_339852029.1">
    <property type="nucleotide sequence ID" value="NZ_CAXAXR010000002.1"/>
</dbReference>
<comment type="caution">
    <text evidence="8">The sequence shown here is derived from an EMBL/GenBank/DDBJ whole genome shotgun (WGS) entry which is preliminary data.</text>
</comment>